<evidence type="ECO:0000313" key="2">
    <source>
        <dbReference type="EMBL" id="QDT92951.1"/>
    </source>
</evidence>
<keyword evidence="1" id="KW-0812">Transmembrane</keyword>
<name>A0A517VIW9_9PLAN</name>
<reference evidence="2 3" key="1">
    <citation type="submission" date="2019-02" db="EMBL/GenBank/DDBJ databases">
        <title>Deep-cultivation of Planctomycetes and their phenomic and genomic characterization uncovers novel biology.</title>
        <authorList>
            <person name="Wiegand S."/>
            <person name="Jogler M."/>
            <person name="Boedeker C."/>
            <person name="Pinto D."/>
            <person name="Vollmers J."/>
            <person name="Rivas-Marin E."/>
            <person name="Kohn T."/>
            <person name="Peeters S.H."/>
            <person name="Heuer A."/>
            <person name="Rast P."/>
            <person name="Oberbeckmann S."/>
            <person name="Bunk B."/>
            <person name="Jeske O."/>
            <person name="Meyerdierks A."/>
            <person name="Storesund J.E."/>
            <person name="Kallscheuer N."/>
            <person name="Luecker S."/>
            <person name="Lage O.M."/>
            <person name="Pohl T."/>
            <person name="Merkel B.J."/>
            <person name="Hornburger P."/>
            <person name="Mueller R.-W."/>
            <person name="Bruemmer F."/>
            <person name="Labrenz M."/>
            <person name="Spormann A.M."/>
            <person name="Op den Camp H."/>
            <person name="Overmann J."/>
            <person name="Amann R."/>
            <person name="Jetten M.S.M."/>
            <person name="Mascher T."/>
            <person name="Medema M.H."/>
            <person name="Devos D.P."/>
            <person name="Kaster A.-K."/>
            <person name="Ovreas L."/>
            <person name="Rohde M."/>
            <person name="Galperin M.Y."/>
            <person name="Jogler C."/>
        </authorList>
    </citation>
    <scope>NUCLEOTIDE SEQUENCE [LARGE SCALE GENOMIC DNA]</scope>
    <source>
        <strain evidence="2 3">Pan161</strain>
    </source>
</reference>
<feature type="transmembrane region" description="Helical" evidence="1">
    <location>
        <begin position="51"/>
        <end position="72"/>
    </location>
</feature>
<feature type="transmembrane region" description="Helical" evidence="1">
    <location>
        <begin position="6"/>
        <end position="30"/>
    </location>
</feature>
<dbReference type="RefSeq" id="WP_145230977.1">
    <property type="nucleotide sequence ID" value="NZ_CP036343.1"/>
</dbReference>
<proteinExistence type="predicted"/>
<keyword evidence="1" id="KW-0472">Membrane</keyword>
<evidence type="ECO:0000313" key="3">
    <source>
        <dbReference type="Proteomes" id="UP000316855"/>
    </source>
</evidence>
<keyword evidence="1" id="KW-1133">Transmembrane helix</keyword>
<accession>A0A517VIW9</accession>
<dbReference type="Proteomes" id="UP000316855">
    <property type="component" value="Chromosome"/>
</dbReference>
<dbReference type="OrthoDB" id="9939037at2"/>
<dbReference type="EMBL" id="CP036343">
    <property type="protein sequence ID" value="QDT92951.1"/>
    <property type="molecule type" value="Genomic_DNA"/>
</dbReference>
<protein>
    <submittedName>
        <fullName evidence="2">Uncharacterized protein</fullName>
    </submittedName>
</protein>
<dbReference type="AlphaFoldDB" id="A0A517VIW9"/>
<evidence type="ECO:0000256" key="1">
    <source>
        <dbReference type="SAM" id="Phobius"/>
    </source>
</evidence>
<sequence length="89" mass="10343">MNSDYYLYLVFAVYILISTVGGVLAIYMSCRKDFAKKTHTKYQPQSHWLTQVHRLLTFVAGLILIGMAIYALCKAEEIEEIIKQFRKVH</sequence>
<organism evidence="2 3">
    <name type="scientific">Gimesia algae</name>
    <dbReference type="NCBI Taxonomy" id="2527971"/>
    <lineage>
        <taxon>Bacteria</taxon>
        <taxon>Pseudomonadati</taxon>
        <taxon>Planctomycetota</taxon>
        <taxon>Planctomycetia</taxon>
        <taxon>Planctomycetales</taxon>
        <taxon>Planctomycetaceae</taxon>
        <taxon>Gimesia</taxon>
    </lineage>
</organism>
<dbReference type="KEGG" id="gax:Pan161_46230"/>
<gene>
    <name evidence="2" type="ORF">Pan161_46230</name>
</gene>
<keyword evidence="3" id="KW-1185">Reference proteome</keyword>